<organism evidence="5">
    <name type="scientific">marine metagenome</name>
    <dbReference type="NCBI Taxonomy" id="408172"/>
    <lineage>
        <taxon>unclassified sequences</taxon>
        <taxon>metagenomes</taxon>
        <taxon>ecological metagenomes</taxon>
    </lineage>
</organism>
<evidence type="ECO:0000313" key="5">
    <source>
        <dbReference type="EMBL" id="SVE65028.1"/>
    </source>
</evidence>
<evidence type="ECO:0000256" key="4">
    <source>
        <dbReference type="SAM" id="MobiDB-lite"/>
    </source>
</evidence>
<proteinExistence type="inferred from homology"/>
<dbReference type="InterPro" id="IPR001383">
    <property type="entry name" value="Ribosomal_bL28_bact-type"/>
</dbReference>
<evidence type="ECO:0008006" key="6">
    <source>
        <dbReference type="Google" id="ProtNLM"/>
    </source>
</evidence>
<dbReference type="Pfam" id="PF00830">
    <property type="entry name" value="Ribosomal_L28"/>
    <property type="match status" value="1"/>
</dbReference>
<evidence type="ECO:0000256" key="1">
    <source>
        <dbReference type="ARBA" id="ARBA00008760"/>
    </source>
</evidence>
<dbReference type="NCBIfam" id="TIGR00009">
    <property type="entry name" value="L28"/>
    <property type="match status" value="1"/>
</dbReference>
<dbReference type="EMBL" id="UINC01232176">
    <property type="protein sequence ID" value="SVE65028.1"/>
    <property type="molecule type" value="Genomic_DNA"/>
</dbReference>
<dbReference type="HAMAP" id="MF_00373">
    <property type="entry name" value="Ribosomal_bL28"/>
    <property type="match status" value="1"/>
</dbReference>
<gene>
    <name evidence="5" type="ORF">METZ01_LOCUS517882</name>
</gene>
<evidence type="ECO:0000256" key="2">
    <source>
        <dbReference type="ARBA" id="ARBA00022980"/>
    </source>
</evidence>
<protein>
    <recommendedName>
        <fullName evidence="6">50S ribosomal protein L28</fullName>
    </recommendedName>
</protein>
<dbReference type="Gene3D" id="2.30.170.40">
    <property type="entry name" value="Ribosomal protein L28/L24"/>
    <property type="match status" value="1"/>
</dbReference>
<keyword evidence="2" id="KW-0689">Ribosomal protein</keyword>
<sequence length="92" mass="10410">MSKKCELTGKSPLKGHKVSHANNKVKRKFFPNLKKVTFKSDILNRNIRLSVSNAALRTVDYKGGLDFYLKSVKSFKLSSKAKKLKNQIITKA</sequence>
<dbReference type="PANTHER" id="PTHR13528:SF2">
    <property type="entry name" value="LARGE RIBOSOMAL SUBUNIT PROTEIN BL28M"/>
    <property type="match status" value="1"/>
</dbReference>
<reference evidence="5" key="1">
    <citation type="submission" date="2018-05" db="EMBL/GenBank/DDBJ databases">
        <authorList>
            <person name="Lanie J.A."/>
            <person name="Ng W.-L."/>
            <person name="Kazmierczak K.M."/>
            <person name="Andrzejewski T.M."/>
            <person name="Davidsen T.M."/>
            <person name="Wayne K.J."/>
            <person name="Tettelin H."/>
            <person name="Glass J.I."/>
            <person name="Rusch D."/>
            <person name="Podicherti R."/>
            <person name="Tsui H.-C.T."/>
            <person name="Winkler M.E."/>
        </authorList>
    </citation>
    <scope>NUCLEOTIDE SEQUENCE</scope>
</reference>
<dbReference type="SUPFAM" id="SSF143800">
    <property type="entry name" value="L28p-like"/>
    <property type="match status" value="1"/>
</dbReference>
<accession>A0A383F9E4</accession>
<dbReference type="InterPro" id="IPR034704">
    <property type="entry name" value="Ribosomal_bL28/bL31-like_sf"/>
</dbReference>
<comment type="similarity">
    <text evidence="1">Belongs to the bacterial ribosomal protein bL28 family.</text>
</comment>
<dbReference type="GO" id="GO:0003735">
    <property type="term" value="F:structural constituent of ribosome"/>
    <property type="evidence" value="ECO:0007669"/>
    <property type="project" value="InterPro"/>
</dbReference>
<keyword evidence="3" id="KW-0687">Ribonucleoprotein</keyword>
<dbReference type="AlphaFoldDB" id="A0A383F9E4"/>
<dbReference type="InterPro" id="IPR037147">
    <property type="entry name" value="Ribosomal_bL28_sf"/>
</dbReference>
<name>A0A383F9E4_9ZZZZ</name>
<feature type="region of interest" description="Disordered" evidence="4">
    <location>
        <begin position="1"/>
        <end position="20"/>
    </location>
</feature>
<dbReference type="InterPro" id="IPR026569">
    <property type="entry name" value="Ribosomal_bL28"/>
</dbReference>
<evidence type="ECO:0000256" key="3">
    <source>
        <dbReference type="ARBA" id="ARBA00023274"/>
    </source>
</evidence>
<dbReference type="GO" id="GO:0006412">
    <property type="term" value="P:translation"/>
    <property type="evidence" value="ECO:0007669"/>
    <property type="project" value="InterPro"/>
</dbReference>
<dbReference type="GO" id="GO:0022625">
    <property type="term" value="C:cytosolic large ribosomal subunit"/>
    <property type="evidence" value="ECO:0007669"/>
    <property type="project" value="TreeGrafter"/>
</dbReference>
<dbReference type="PANTHER" id="PTHR13528">
    <property type="entry name" value="39S RIBOSOMAL PROTEIN L28, MITOCHONDRIAL"/>
    <property type="match status" value="1"/>
</dbReference>